<dbReference type="AlphaFoldDB" id="A0AAV3QWB4"/>
<evidence type="ECO:0000313" key="2">
    <source>
        <dbReference type="EMBL" id="GAA0167949.1"/>
    </source>
</evidence>
<proteinExistence type="predicted"/>
<evidence type="ECO:0000256" key="1">
    <source>
        <dbReference type="SAM" id="MobiDB-lite"/>
    </source>
</evidence>
<keyword evidence="3" id="KW-1185">Reference proteome</keyword>
<reference evidence="2 3" key="1">
    <citation type="submission" date="2024-01" db="EMBL/GenBank/DDBJ databases">
        <title>The complete chloroplast genome sequence of Lithospermum erythrorhizon: insights into the phylogenetic relationship among Boraginaceae species and the maternal lineages of purple gromwells.</title>
        <authorList>
            <person name="Okada T."/>
            <person name="Watanabe K."/>
        </authorList>
    </citation>
    <scope>NUCLEOTIDE SEQUENCE [LARGE SCALE GENOMIC DNA]</scope>
</reference>
<evidence type="ECO:0000313" key="3">
    <source>
        <dbReference type="Proteomes" id="UP001454036"/>
    </source>
</evidence>
<dbReference type="EMBL" id="BAABME010006284">
    <property type="protein sequence ID" value="GAA0167949.1"/>
    <property type="molecule type" value="Genomic_DNA"/>
</dbReference>
<accession>A0AAV3QWB4</accession>
<gene>
    <name evidence="2" type="ORF">LIER_22781</name>
</gene>
<name>A0AAV3QWB4_LITER</name>
<protein>
    <submittedName>
        <fullName evidence="2">Uncharacterized protein</fullName>
    </submittedName>
</protein>
<sequence>MSPCNSRRGARLVAQGSIEFVILRRARNMDGNIGVEQASVHPIDNENPEPPVADLTPPSIPVDAPLQLNQPQDAEKSLIQGVEFIKDLESIFEPMNIEGELRWKFVVYLFHGEASDWWKNIYPCLTTGGKSHFRALVANSQYSSVGSVQRSTDTTRFGGSQGHIDTRCPQSHDSNSSSSACNLLEVDFRVDVEDDLEAKENNGAELVLVWVMLVLDMVGYSQLPRIAQNSIKVVTCILSLFGTEVKVLFGYGAMHSFVSTNVSRKL</sequence>
<organism evidence="2 3">
    <name type="scientific">Lithospermum erythrorhizon</name>
    <name type="common">Purple gromwell</name>
    <name type="synonym">Lithospermum officinale var. erythrorhizon</name>
    <dbReference type="NCBI Taxonomy" id="34254"/>
    <lineage>
        <taxon>Eukaryota</taxon>
        <taxon>Viridiplantae</taxon>
        <taxon>Streptophyta</taxon>
        <taxon>Embryophyta</taxon>
        <taxon>Tracheophyta</taxon>
        <taxon>Spermatophyta</taxon>
        <taxon>Magnoliopsida</taxon>
        <taxon>eudicotyledons</taxon>
        <taxon>Gunneridae</taxon>
        <taxon>Pentapetalae</taxon>
        <taxon>asterids</taxon>
        <taxon>lamiids</taxon>
        <taxon>Boraginales</taxon>
        <taxon>Boraginaceae</taxon>
        <taxon>Boraginoideae</taxon>
        <taxon>Lithospermeae</taxon>
        <taxon>Lithospermum</taxon>
    </lineage>
</organism>
<comment type="caution">
    <text evidence="2">The sequence shown here is derived from an EMBL/GenBank/DDBJ whole genome shotgun (WGS) entry which is preliminary data.</text>
</comment>
<feature type="region of interest" description="Disordered" evidence="1">
    <location>
        <begin position="156"/>
        <end position="177"/>
    </location>
</feature>
<dbReference type="Proteomes" id="UP001454036">
    <property type="component" value="Unassembled WGS sequence"/>
</dbReference>